<accession>A0A5S4ZTV5</accession>
<evidence type="ECO:0000259" key="7">
    <source>
        <dbReference type="Pfam" id="PF08281"/>
    </source>
</evidence>
<dbReference type="InterPro" id="IPR013249">
    <property type="entry name" value="RNA_pol_sigma70_r4_t2"/>
</dbReference>
<dbReference type="SUPFAM" id="SSF88946">
    <property type="entry name" value="Sigma2 domain of RNA polymerase sigma factors"/>
    <property type="match status" value="1"/>
</dbReference>
<evidence type="ECO:0000256" key="3">
    <source>
        <dbReference type="ARBA" id="ARBA00023082"/>
    </source>
</evidence>
<feature type="domain" description="RNA polymerase sigma factor 70 region 4 type 2" evidence="7">
    <location>
        <begin position="105"/>
        <end position="147"/>
    </location>
</feature>
<dbReference type="AlphaFoldDB" id="A0A5S4ZTV5"/>
<dbReference type="Pfam" id="PF08281">
    <property type="entry name" value="Sigma70_r4_2"/>
    <property type="match status" value="1"/>
</dbReference>
<evidence type="ECO:0000256" key="1">
    <source>
        <dbReference type="ARBA" id="ARBA00010641"/>
    </source>
</evidence>
<dbReference type="Proteomes" id="UP000323166">
    <property type="component" value="Unassembled WGS sequence"/>
</dbReference>
<dbReference type="NCBIfam" id="TIGR02937">
    <property type="entry name" value="sigma70-ECF"/>
    <property type="match status" value="1"/>
</dbReference>
<dbReference type="InterPro" id="IPR013325">
    <property type="entry name" value="RNA_pol_sigma_r2"/>
</dbReference>
<evidence type="ECO:0000259" key="6">
    <source>
        <dbReference type="Pfam" id="PF04542"/>
    </source>
</evidence>
<keyword evidence="2" id="KW-0805">Transcription regulation</keyword>
<proteinExistence type="inferred from homology"/>
<dbReference type="SUPFAM" id="SSF88659">
    <property type="entry name" value="Sigma3 and sigma4 domains of RNA polymerase sigma factors"/>
    <property type="match status" value="1"/>
</dbReference>
<keyword evidence="3" id="KW-0731">Sigma factor</keyword>
<dbReference type="PANTHER" id="PTHR43133:SF8">
    <property type="entry name" value="RNA POLYMERASE SIGMA FACTOR HI_1459-RELATED"/>
    <property type="match status" value="1"/>
</dbReference>
<evidence type="ECO:0000313" key="8">
    <source>
        <dbReference type="EMBL" id="TYO96189.1"/>
    </source>
</evidence>
<reference evidence="8 9" key="1">
    <citation type="submission" date="2019-07" db="EMBL/GenBank/DDBJ databases">
        <title>Genomic Encyclopedia of Type Strains, Phase I: the one thousand microbial genomes (KMG-I) project.</title>
        <authorList>
            <person name="Kyrpides N."/>
        </authorList>
    </citation>
    <scope>NUCLEOTIDE SEQUENCE [LARGE SCALE GENOMIC DNA]</scope>
    <source>
        <strain evidence="8 9">DSM 6562</strain>
    </source>
</reference>
<evidence type="ECO:0000313" key="9">
    <source>
        <dbReference type="Proteomes" id="UP000323166"/>
    </source>
</evidence>
<evidence type="ECO:0000256" key="4">
    <source>
        <dbReference type="ARBA" id="ARBA00023125"/>
    </source>
</evidence>
<keyword evidence="4" id="KW-0238">DNA-binding</keyword>
<dbReference type="InterPro" id="IPR039425">
    <property type="entry name" value="RNA_pol_sigma-70-like"/>
</dbReference>
<feature type="domain" description="RNA polymerase sigma-70 region 2" evidence="6">
    <location>
        <begin position="7"/>
        <end position="71"/>
    </location>
</feature>
<gene>
    <name evidence="8" type="ORF">LX24_01140</name>
</gene>
<name>A0A5S4ZTV5_9FIRM</name>
<organism evidence="8 9">
    <name type="scientific">Desulfallas thermosapovorans DSM 6562</name>
    <dbReference type="NCBI Taxonomy" id="1121431"/>
    <lineage>
        <taxon>Bacteria</taxon>
        <taxon>Bacillati</taxon>
        <taxon>Bacillota</taxon>
        <taxon>Clostridia</taxon>
        <taxon>Eubacteriales</taxon>
        <taxon>Desulfallaceae</taxon>
        <taxon>Desulfallas</taxon>
    </lineage>
</organism>
<dbReference type="InterPro" id="IPR007627">
    <property type="entry name" value="RNA_pol_sigma70_r2"/>
</dbReference>
<dbReference type="Gene3D" id="1.10.1740.10">
    <property type="match status" value="1"/>
</dbReference>
<comment type="caution">
    <text evidence="8">The sequence shown here is derived from an EMBL/GenBank/DDBJ whole genome shotgun (WGS) entry which is preliminary data.</text>
</comment>
<dbReference type="InterPro" id="IPR014284">
    <property type="entry name" value="RNA_pol_sigma-70_dom"/>
</dbReference>
<sequence>MYYQETYNRYYPVVCRQLTYILGSRAVAEEITQEAFVKLYCTPPQKYQNIGAWLSRVATNLAYNYLRSEKSRLRREGKINEHGLTMISSEETVLQNEEARIVRITLQSLPQRDRLCLLMKHSGFSYGEIAEAIQVKKSSVGTIIARAQAKFKKLYLERKGCELDVL</sequence>
<dbReference type="GO" id="GO:0016987">
    <property type="term" value="F:sigma factor activity"/>
    <property type="evidence" value="ECO:0007669"/>
    <property type="project" value="UniProtKB-KW"/>
</dbReference>
<evidence type="ECO:0000256" key="5">
    <source>
        <dbReference type="ARBA" id="ARBA00023163"/>
    </source>
</evidence>
<dbReference type="Pfam" id="PF04542">
    <property type="entry name" value="Sigma70_r2"/>
    <property type="match status" value="1"/>
</dbReference>
<dbReference type="InterPro" id="IPR013324">
    <property type="entry name" value="RNA_pol_sigma_r3/r4-like"/>
</dbReference>
<dbReference type="GO" id="GO:0003677">
    <property type="term" value="F:DNA binding"/>
    <property type="evidence" value="ECO:0007669"/>
    <property type="project" value="UniProtKB-KW"/>
</dbReference>
<protein>
    <submittedName>
        <fullName evidence="8">RNA polymerase sigma factor (Sigma-70 family)</fullName>
    </submittedName>
</protein>
<dbReference type="PANTHER" id="PTHR43133">
    <property type="entry name" value="RNA POLYMERASE ECF-TYPE SIGMA FACTO"/>
    <property type="match status" value="1"/>
</dbReference>
<dbReference type="Gene3D" id="1.10.10.10">
    <property type="entry name" value="Winged helix-like DNA-binding domain superfamily/Winged helix DNA-binding domain"/>
    <property type="match status" value="1"/>
</dbReference>
<keyword evidence="9" id="KW-1185">Reference proteome</keyword>
<dbReference type="EMBL" id="VNHM01000005">
    <property type="protein sequence ID" value="TYO96189.1"/>
    <property type="molecule type" value="Genomic_DNA"/>
</dbReference>
<evidence type="ECO:0000256" key="2">
    <source>
        <dbReference type="ARBA" id="ARBA00023015"/>
    </source>
</evidence>
<dbReference type="GO" id="GO:0006352">
    <property type="term" value="P:DNA-templated transcription initiation"/>
    <property type="evidence" value="ECO:0007669"/>
    <property type="project" value="InterPro"/>
</dbReference>
<dbReference type="RefSeq" id="WP_243131632.1">
    <property type="nucleotide sequence ID" value="NZ_VNHM01000005.1"/>
</dbReference>
<keyword evidence="5" id="KW-0804">Transcription</keyword>
<comment type="similarity">
    <text evidence="1">Belongs to the sigma-70 factor family. ECF subfamily.</text>
</comment>
<dbReference type="InterPro" id="IPR036388">
    <property type="entry name" value="WH-like_DNA-bd_sf"/>
</dbReference>